<protein>
    <submittedName>
        <fullName evidence="8">G_PROTEIN_RECEP_F1_2 domain-containing protein</fullName>
    </submittedName>
</protein>
<proteinExistence type="predicted"/>
<sequence length="340" mass="39379">MVLGAPQWIFIVVNIVSLPLYLLLIIICIKEVQHKSPQSTFYIISISQGVMDIMVMVDEFFFAILRFSDLLNEFYWKNHEQYYFATWCFNHTYISMCMRVFGVLLISFQRYISLCRSGHTIEQVINTSHRWILPILQWAIPAVYSIPILLFSHASFEGPGHLEVVASPGEIKNAASLSAIFVTITFILTSMCYGAVLKFLIKNRSCSSAAMQKERRLYIQMLGLFVGFILFLIFNIVQFVFALHYQDGPIYSMRRLFPMISCFFSYVNAWMILILNDDLRRQILCLVSCQSKHRSRHPARTRTIFGIKLLSKMCMRHEPSCPTISVESKIGRHIDKVTSF</sequence>
<feature type="transmembrane region" description="Helical" evidence="5">
    <location>
        <begin position="131"/>
        <end position="154"/>
    </location>
</feature>
<feature type="transmembrane region" description="Helical" evidence="5">
    <location>
        <begin position="41"/>
        <end position="64"/>
    </location>
</feature>
<evidence type="ECO:0000256" key="5">
    <source>
        <dbReference type="SAM" id="Phobius"/>
    </source>
</evidence>
<dbReference type="Pfam" id="PF10323">
    <property type="entry name" value="7TM_GPCR_Srv"/>
    <property type="match status" value="1"/>
</dbReference>
<dbReference type="Proteomes" id="UP000025227">
    <property type="component" value="Unplaced"/>
</dbReference>
<dbReference type="PANTHER" id="PTHR24224">
    <property type="entry name" value="CARDIOACCELERATORY PEPTIDE RECEPTOR-RELATED"/>
    <property type="match status" value="1"/>
</dbReference>
<dbReference type="OMA" id="IICFVYY"/>
<dbReference type="InterPro" id="IPR019426">
    <property type="entry name" value="7TM_GPCR_serpentine_rcpt_Srv"/>
</dbReference>
<evidence type="ECO:0000256" key="3">
    <source>
        <dbReference type="ARBA" id="ARBA00022989"/>
    </source>
</evidence>
<comment type="subcellular location">
    <subcellularLocation>
        <location evidence="1">Membrane</location>
    </subcellularLocation>
</comment>
<dbReference type="InterPro" id="IPR052665">
    <property type="entry name" value="Neuropeptide-GPCR"/>
</dbReference>
<dbReference type="OrthoDB" id="5868253at2759"/>
<evidence type="ECO:0000256" key="4">
    <source>
        <dbReference type="ARBA" id="ARBA00023136"/>
    </source>
</evidence>
<evidence type="ECO:0000313" key="8">
    <source>
        <dbReference type="WBParaSite" id="HCON_00104035-00001"/>
    </source>
</evidence>
<feature type="transmembrane region" description="Helical" evidence="5">
    <location>
        <begin position="84"/>
        <end position="106"/>
    </location>
</feature>
<feature type="transmembrane region" description="Helical" evidence="5">
    <location>
        <begin position="6"/>
        <end position="29"/>
    </location>
</feature>
<evidence type="ECO:0000256" key="2">
    <source>
        <dbReference type="ARBA" id="ARBA00022692"/>
    </source>
</evidence>
<dbReference type="WBParaSite" id="HCON_00104035-00001">
    <property type="protein sequence ID" value="HCON_00104035-00001"/>
    <property type="gene ID" value="HCON_00104035"/>
</dbReference>
<feature type="domain" description="G-protein coupled receptors family 1 profile" evidence="6">
    <location>
        <begin position="20"/>
        <end position="276"/>
    </location>
</feature>
<dbReference type="Gene3D" id="1.20.1070.10">
    <property type="entry name" value="Rhodopsin 7-helix transmembrane proteins"/>
    <property type="match status" value="1"/>
</dbReference>
<dbReference type="SUPFAM" id="SSF81321">
    <property type="entry name" value="Family A G protein-coupled receptor-like"/>
    <property type="match status" value="1"/>
</dbReference>
<dbReference type="AlphaFoldDB" id="A0A7I4YK76"/>
<evidence type="ECO:0000259" key="6">
    <source>
        <dbReference type="PROSITE" id="PS50262"/>
    </source>
</evidence>
<feature type="transmembrane region" description="Helical" evidence="5">
    <location>
        <begin position="222"/>
        <end position="244"/>
    </location>
</feature>
<organism evidence="7 8">
    <name type="scientific">Haemonchus contortus</name>
    <name type="common">Barber pole worm</name>
    <dbReference type="NCBI Taxonomy" id="6289"/>
    <lineage>
        <taxon>Eukaryota</taxon>
        <taxon>Metazoa</taxon>
        <taxon>Ecdysozoa</taxon>
        <taxon>Nematoda</taxon>
        <taxon>Chromadorea</taxon>
        <taxon>Rhabditida</taxon>
        <taxon>Rhabditina</taxon>
        <taxon>Rhabditomorpha</taxon>
        <taxon>Strongyloidea</taxon>
        <taxon>Trichostrongylidae</taxon>
        <taxon>Haemonchus</taxon>
    </lineage>
</organism>
<dbReference type="PANTHER" id="PTHR24224:SF17">
    <property type="entry name" value="G-PROTEIN COUPLED RECEPTORS FAMILY 1 PROFILE DOMAIN-CONTAINING PROTEIN"/>
    <property type="match status" value="1"/>
</dbReference>
<dbReference type="InterPro" id="IPR017452">
    <property type="entry name" value="GPCR_Rhodpsn_7TM"/>
</dbReference>
<name>A0A7I4YK76_HAECO</name>
<keyword evidence="7" id="KW-1185">Reference proteome</keyword>
<feature type="transmembrane region" description="Helical" evidence="5">
    <location>
        <begin position="174"/>
        <end position="201"/>
    </location>
</feature>
<dbReference type="GO" id="GO:0016020">
    <property type="term" value="C:membrane"/>
    <property type="evidence" value="ECO:0007669"/>
    <property type="project" value="UniProtKB-SubCell"/>
</dbReference>
<evidence type="ECO:0000313" key="7">
    <source>
        <dbReference type="Proteomes" id="UP000025227"/>
    </source>
</evidence>
<keyword evidence="3 5" id="KW-1133">Transmembrane helix</keyword>
<keyword evidence="4 5" id="KW-0472">Membrane</keyword>
<feature type="transmembrane region" description="Helical" evidence="5">
    <location>
        <begin position="256"/>
        <end position="275"/>
    </location>
</feature>
<evidence type="ECO:0000256" key="1">
    <source>
        <dbReference type="ARBA" id="ARBA00004370"/>
    </source>
</evidence>
<accession>A0A7I4YK76</accession>
<keyword evidence="2 5" id="KW-0812">Transmembrane</keyword>
<reference evidence="8" key="1">
    <citation type="submission" date="2020-12" db="UniProtKB">
        <authorList>
            <consortium name="WormBaseParasite"/>
        </authorList>
    </citation>
    <scope>IDENTIFICATION</scope>
    <source>
        <strain evidence="8">MHco3</strain>
    </source>
</reference>
<dbReference type="PROSITE" id="PS50262">
    <property type="entry name" value="G_PROTEIN_RECEP_F1_2"/>
    <property type="match status" value="1"/>
</dbReference>